<protein>
    <submittedName>
        <fullName evidence="2">Transferrin-binding protein-like solute binding protein</fullName>
    </submittedName>
</protein>
<sequence>MNLKSVLACTTLAGLLAACGGGGSSGGAIGSVPPPPAPTNSSLADLRYDQSFANDAAGVSAVWDMTTGTGVSSRPEPVSLAIAYDADTNGYTISANDIVRTFLPSDIQTTSENETVYLVDDTRLTLITKGYAGDLTTNYVRMGLLQDNRVEGSLQSADLISFTYGLPTNAAATPRSGSAAYATQAFGASTAPGEEPKAFMGAGQIDFDFAQGIFSGHSYLNEYGLVSGSQISGGGIELTTLGQISSQDASLTGTAVFRGWDGTVASALNGSLYGPDGQELGASFSGQNADGMSVTGSIVGQQDSALTPANLSFANMTQEQRFITQISEYARGSLTWQNSETFLFRGYSSDQSGGQFTISDKVDGRANFRTYQKTFDNTYYGTQDVTLELYQTGAANSQLPLTYASFGHWQGSLPASYNGPAHEWFVYGFQTPGYALDNRTGSASYEGVAYGTGMSNSARYDVSGTSRMDVDFGSDTFTGALALNGVETVTNAPVDFGSIAFSGTINSRASMFTGDFQAGGSLGSAISGQFYGLQGQEVAGTFIFNTPDGNPMAGTNVQGAFAATRR</sequence>
<dbReference type="InterPro" id="IPR011250">
    <property type="entry name" value="OMP/PagP_B-barrel"/>
</dbReference>
<evidence type="ECO:0000259" key="1">
    <source>
        <dbReference type="Pfam" id="PF01298"/>
    </source>
</evidence>
<name>A0ABT0AG44_9SPHN</name>
<comment type="caution">
    <text evidence="2">The sequence shown here is derived from an EMBL/GenBank/DDBJ whole genome shotgun (WGS) entry which is preliminary data.</text>
</comment>
<gene>
    <name evidence="2" type="ORF">MTR65_15890</name>
</gene>
<evidence type="ECO:0000313" key="3">
    <source>
        <dbReference type="Proteomes" id="UP001162802"/>
    </source>
</evidence>
<dbReference type="Proteomes" id="UP001162802">
    <property type="component" value="Unassembled WGS sequence"/>
</dbReference>
<evidence type="ECO:0000313" key="2">
    <source>
        <dbReference type="EMBL" id="MCJ1962176.1"/>
    </source>
</evidence>
<dbReference type="InterPro" id="IPR001677">
    <property type="entry name" value="TbpB_B_D"/>
</dbReference>
<keyword evidence="3" id="KW-1185">Reference proteome</keyword>
<reference evidence="2" key="1">
    <citation type="submission" date="2022-03" db="EMBL/GenBank/DDBJ databases">
        <title>Identification of a novel bacterium isolated from mangrove sediments.</title>
        <authorList>
            <person name="Pan X."/>
        </authorList>
    </citation>
    <scope>NUCLEOTIDE SEQUENCE</scope>
    <source>
        <strain evidence="2">B2637</strain>
    </source>
</reference>
<feature type="domain" description="Transferrin-binding protein B C-lobe/N-lobe beta-barrel" evidence="1">
    <location>
        <begin position="440"/>
        <end position="565"/>
    </location>
</feature>
<dbReference type="Gene3D" id="2.40.160.90">
    <property type="match status" value="2"/>
</dbReference>
<dbReference type="PROSITE" id="PS51257">
    <property type="entry name" value="PROKAR_LIPOPROTEIN"/>
    <property type="match status" value="1"/>
</dbReference>
<dbReference type="RefSeq" id="WP_243801914.1">
    <property type="nucleotide sequence ID" value="NZ_JALHAT010000034.1"/>
</dbReference>
<dbReference type="Pfam" id="PF01298">
    <property type="entry name" value="TbpB_B_D"/>
    <property type="match status" value="1"/>
</dbReference>
<organism evidence="2 3">
    <name type="scientific">Novosphingobium mangrovi</name>
    <name type="common">ex Hu et al. 2023</name>
    <dbReference type="NCBI Taxonomy" id="2930094"/>
    <lineage>
        <taxon>Bacteria</taxon>
        <taxon>Pseudomonadati</taxon>
        <taxon>Pseudomonadota</taxon>
        <taxon>Alphaproteobacteria</taxon>
        <taxon>Sphingomonadales</taxon>
        <taxon>Sphingomonadaceae</taxon>
        <taxon>Novosphingobium</taxon>
    </lineage>
</organism>
<dbReference type="EMBL" id="JALHAT010000034">
    <property type="protein sequence ID" value="MCJ1962176.1"/>
    <property type="molecule type" value="Genomic_DNA"/>
</dbReference>
<dbReference type="SUPFAM" id="SSF56925">
    <property type="entry name" value="OMPA-like"/>
    <property type="match status" value="2"/>
</dbReference>
<accession>A0ABT0AG44</accession>
<proteinExistence type="predicted"/>